<keyword evidence="2" id="KW-1185">Reference proteome</keyword>
<accession>A0A067PT39</accession>
<dbReference type="AlphaFoldDB" id="A0A067PT39"/>
<dbReference type="HOGENOM" id="CLU_526890_0_0_1"/>
<organism evidence="1 2">
    <name type="scientific">Jaapia argillacea MUCL 33604</name>
    <dbReference type="NCBI Taxonomy" id="933084"/>
    <lineage>
        <taxon>Eukaryota</taxon>
        <taxon>Fungi</taxon>
        <taxon>Dikarya</taxon>
        <taxon>Basidiomycota</taxon>
        <taxon>Agaricomycotina</taxon>
        <taxon>Agaricomycetes</taxon>
        <taxon>Agaricomycetidae</taxon>
        <taxon>Jaapiales</taxon>
        <taxon>Jaapiaceae</taxon>
        <taxon>Jaapia</taxon>
    </lineage>
</organism>
<dbReference type="OrthoDB" id="2802356at2759"/>
<gene>
    <name evidence="1" type="ORF">JAAARDRAFT_194199</name>
</gene>
<reference evidence="2" key="1">
    <citation type="journal article" date="2014" name="Proc. Natl. Acad. Sci. U.S.A.">
        <title>Extensive sampling of basidiomycete genomes demonstrates inadequacy of the white-rot/brown-rot paradigm for wood decay fungi.</title>
        <authorList>
            <person name="Riley R."/>
            <person name="Salamov A.A."/>
            <person name="Brown D.W."/>
            <person name="Nagy L.G."/>
            <person name="Floudas D."/>
            <person name="Held B.W."/>
            <person name="Levasseur A."/>
            <person name="Lombard V."/>
            <person name="Morin E."/>
            <person name="Otillar R."/>
            <person name="Lindquist E.A."/>
            <person name="Sun H."/>
            <person name="LaButti K.M."/>
            <person name="Schmutz J."/>
            <person name="Jabbour D."/>
            <person name="Luo H."/>
            <person name="Baker S.E."/>
            <person name="Pisabarro A.G."/>
            <person name="Walton J.D."/>
            <person name="Blanchette R.A."/>
            <person name="Henrissat B."/>
            <person name="Martin F."/>
            <person name="Cullen D."/>
            <person name="Hibbett D.S."/>
            <person name="Grigoriev I.V."/>
        </authorList>
    </citation>
    <scope>NUCLEOTIDE SEQUENCE [LARGE SCALE GENOMIC DNA]</scope>
    <source>
        <strain evidence="2">MUCL 33604</strain>
    </source>
</reference>
<evidence type="ECO:0000313" key="1">
    <source>
        <dbReference type="EMBL" id="KDQ57015.1"/>
    </source>
</evidence>
<protein>
    <submittedName>
        <fullName evidence="1">Uncharacterized protein</fullName>
    </submittedName>
</protein>
<sequence length="455" mass="46724">MAYFQHYQNAGPGWGTRNYQFGRPPSPDFQPQPKWQGLDYYRAHAQDGSDPFFFHYALERCFGQPNSTGVPLLDARRYHRMIYGGLVPLSTALPSEYGHAAAYEAYRMWKYNSALSEPVGGDYERQREAIVGLAIAEATHLWRRTGRAVNKVDCQAACEAAASTATLIFTQNEQQTSFGGMGSQYGGGGMMGQYGGGQYGGGMQGQPNRQYSRSVSPYGGMGPGTLGGIGGMNDMGMGAGGYGGMGGGYNSDMGPGGGYNNSMGGGSPYLGVPGGTPYPYQGGGGGGYRQRSHSMSAPGSPYGGAFPIDPNVRVGNGVTVISGGVPPYAGGGNAVTVLPGGYGAGQSYGGGQVGQPYGGGQPGQVYGGGQGGYPMQGYQQGYGGGAGYPGYGGVGGVGGVGGFALSSIGGMGGYGPGPGGLTGQAMAQAPHTIILPSRRRHRRHHVRRHSSGYGS</sequence>
<proteinExistence type="predicted"/>
<dbReference type="EMBL" id="KL197720">
    <property type="protein sequence ID" value="KDQ57015.1"/>
    <property type="molecule type" value="Genomic_DNA"/>
</dbReference>
<dbReference type="STRING" id="933084.A0A067PT39"/>
<name>A0A067PT39_9AGAM</name>
<dbReference type="Proteomes" id="UP000027265">
    <property type="component" value="Unassembled WGS sequence"/>
</dbReference>
<dbReference type="InParanoid" id="A0A067PT39"/>
<evidence type="ECO:0000313" key="2">
    <source>
        <dbReference type="Proteomes" id="UP000027265"/>
    </source>
</evidence>